<keyword evidence="3" id="KW-1185">Reference proteome</keyword>
<evidence type="ECO:0000313" key="3">
    <source>
        <dbReference type="Proteomes" id="UP000629098"/>
    </source>
</evidence>
<accession>A0A8J6XGT3</accession>
<dbReference type="Proteomes" id="UP000629098">
    <property type="component" value="Unassembled WGS sequence"/>
</dbReference>
<protein>
    <submittedName>
        <fullName evidence="2">PRC-barrel domain-containing protein</fullName>
    </submittedName>
</protein>
<organism evidence="2 3">
    <name type="scientific">Iningainema tapete BLCC-T55</name>
    <dbReference type="NCBI Taxonomy" id="2748662"/>
    <lineage>
        <taxon>Bacteria</taxon>
        <taxon>Bacillati</taxon>
        <taxon>Cyanobacteriota</taxon>
        <taxon>Cyanophyceae</taxon>
        <taxon>Nostocales</taxon>
        <taxon>Scytonemataceae</taxon>
        <taxon>Iningainema tapete</taxon>
    </lineage>
</organism>
<dbReference type="InterPro" id="IPR027275">
    <property type="entry name" value="PRC-brl_dom"/>
</dbReference>
<dbReference type="InterPro" id="IPR011033">
    <property type="entry name" value="PRC_barrel-like_sf"/>
</dbReference>
<dbReference type="EMBL" id="JACXAE010000029">
    <property type="protein sequence ID" value="MBD2771791.1"/>
    <property type="molecule type" value="Genomic_DNA"/>
</dbReference>
<dbReference type="SUPFAM" id="SSF50346">
    <property type="entry name" value="PRC-barrel domain"/>
    <property type="match status" value="1"/>
</dbReference>
<evidence type="ECO:0000259" key="1">
    <source>
        <dbReference type="Pfam" id="PF05239"/>
    </source>
</evidence>
<reference evidence="2" key="1">
    <citation type="submission" date="2020-09" db="EMBL/GenBank/DDBJ databases">
        <title>Iningainema tapete sp. nov. (Scytonemataceae, Cyanobacteria) from greenhouses in central Florida (USA) produces two types of nodularin with biosynthetic potential for microcystin-LR and anabaenopeptins.</title>
        <authorList>
            <person name="Berthold D.E."/>
            <person name="Lefler F.W."/>
            <person name="Huang I.-S."/>
            <person name="Abdulla H."/>
            <person name="Zimba P.V."/>
            <person name="Laughinghouse H.D. IV."/>
        </authorList>
    </citation>
    <scope>NUCLEOTIDE SEQUENCE</scope>
    <source>
        <strain evidence="2">BLCCT55</strain>
    </source>
</reference>
<dbReference type="RefSeq" id="WP_190826085.1">
    <property type="nucleotide sequence ID" value="NZ_CAWPPI010000029.1"/>
</dbReference>
<sequence length="117" mass="13322">MALSRLQDFEASSRRSLKEHELMQLDVYTTQQEKVGQVIDVLVDEAGHSQYLVVNLNTVDKQVLLPYNESQIDETTQSIYINRLTEAQLAELMVDNPTNNVVASVLDEEVTTCYYPL</sequence>
<feature type="domain" description="PRC-barrel" evidence="1">
    <location>
        <begin position="20"/>
        <end position="86"/>
    </location>
</feature>
<dbReference type="InterPro" id="IPR014747">
    <property type="entry name" value="Bac_photo_RC_H_C"/>
</dbReference>
<evidence type="ECO:0000313" key="2">
    <source>
        <dbReference type="EMBL" id="MBD2771791.1"/>
    </source>
</evidence>
<proteinExistence type="predicted"/>
<dbReference type="GO" id="GO:0030077">
    <property type="term" value="C:plasma membrane light-harvesting complex"/>
    <property type="evidence" value="ECO:0007669"/>
    <property type="project" value="InterPro"/>
</dbReference>
<comment type="caution">
    <text evidence="2">The sequence shown here is derived from an EMBL/GenBank/DDBJ whole genome shotgun (WGS) entry which is preliminary data.</text>
</comment>
<dbReference type="Gene3D" id="3.90.50.10">
    <property type="entry name" value="Photosynthetic Reaction Center, subunit H, domain 2"/>
    <property type="match status" value="1"/>
</dbReference>
<dbReference type="GO" id="GO:0019684">
    <property type="term" value="P:photosynthesis, light reaction"/>
    <property type="evidence" value="ECO:0007669"/>
    <property type="project" value="InterPro"/>
</dbReference>
<dbReference type="Pfam" id="PF05239">
    <property type="entry name" value="PRC"/>
    <property type="match status" value="1"/>
</dbReference>
<dbReference type="AlphaFoldDB" id="A0A8J6XGT3"/>
<gene>
    <name evidence="2" type="ORF">ICL16_06710</name>
</gene>
<name>A0A8J6XGT3_9CYAN</name>